<keyword evidence="20" id="KW-1185">Reference proteome</keyword>
<dbReference type="OrthoDB" id="203237at2759"/>
<dbReference type="GO" id="GO:0004298">
    <property type="term" value="F:threonine-type endopeptidase activity"/>
    <property type="evidence" value="ECO:0007669"/>
    <property type="project" value="UniProtKB-KW"/>
</dbReference>
<dbReference type="SUPFAM" id="SSF56235">
    <property type="entry name" value="N-terminal nucleophile aminohydrolases (Ntn hydrolases)"/>
    <property type="match status" value="1"/>
</dbReference>
<evidence type="ECO:0000256" key="4">
    <source>
        <dbReference type="ARBA" id="ARBA00004496"/>
    </source>
</evidence>
<evidence type="ECO:0000256" key="16">
    <source>
        <dbReference type="ARBA" id="ARBA00075921"/>
    </source>
</evidence>
<dbReference type="PROSITE" id="PS01003">
    <property type="entry name" value="TCTP_2"/>
    <property type="match status" value="1"/>
</dbReference>
<comment type="subunit">
    <text evidence="5">Component of the 20S core complex of the 26S proteasome. The 26S proteasome is composed of a core protease (CP), known as the 20S proteasome, capped at one or both ends by the 19S regulatory particle (RP/PA700). The 20S proteasome core is composed of 28 subunits that are arranged in four stacked rings, resulting in a barrel-shaped structure. The two end rings are each formed by seven alpha subunits, and the two central rings are each formed by seven beta subunits. The catalytic chamber with the active sites is on the inside of the barrel.</text>
</comment>
<dbReference type="PROSITE" id="PS51797">
    <property type="entry name" value="TCTP_3"/>
    <property type="match status" value="1"/>
</dbReference>
<comment type="subunit">
    <text evidence="15">The 26S proteasome consists of a 20S proteasome core and two 19S regulatory subunits. The 20S proteasome core is composed of 28 subunits that are arranged in four stacked rings, resulting in a barrel-shaped structure. The two end rings are each formed by seven alpha subunits, and the two central rings are each formed by seven beta subunits. The catalytic chamber with the active sites is on the inside of the barrel.</text>
</comment>
<dbReference type="SUPFAM" id="SSF53335">
    <property type="entry name" value="S-adenosyl-L-methionine-dependent methyltransferases"/>
    <property type="match status" value="1"/>
</dbReference>
<dbReference type="PROSITE" id="PS01002">
    <property type="entry name" value="TCTP_1"/>
    <property type="match status" value="1"/>
</dbReference>
<evidence type="ECO:0000256" key="13">
    <source>
        <dbReference type="ARBA" id="ARBA00022942"/>
    </source>
</evidence>
<dbReference type="EC" id="3.4.25.1" evidence="6"/>
<protein>
    <recommendedName>
        <fullName evidence="6">proteasome endopeptidase complex</fullName>
        <ecNumber evidence="6">3.4.25.1</ecNumber>
    </recommendedName>
    <alternativeName>
        <fullName evidence="16">Proteasome subunit beta type-2</fullName>
    </alternativeName>
</protein>
<evidence type="ECO:0000256" key="1">
    <source>
        <dbReference type="ARBA" id="ARBA00001198"/>
    </source>
</evidence>
<dbReference type="Gene3D" id="3.60.20.10">
    <property type="entry name" value="Glutamine Phosphoribosylpyrophosphate, subunit 1, domain 1"/>
    <property type="match status" value="1"/>
</dbReference>
<dbReference type="SUPFAM" id="SSF51316">
    <property type="entry name" value="Mss4-like"/>
    <property type="match status" value="1"/>
</dbReference>
<keyword evidence="10" id="KW-0808">Transferase</keyword>
<organism evidence="19 20">
    <name type="scientific">Musa troglodytarum</name>
    <name type="common">fe'i banana</name>
    <dbReference type="NCBI Taxonomy" id="320322"/>
    <lineage>
        <taxon>Eukaryota</taxon>
        <taxon>Viridiplantae</taxon>
        <taxon>Streptophyta</taxon>
        <taxon>Embryophyta</taxon>
        <taxon>Tracheophyta</taxon>
        <taxon>Spermatophyta</taxon>
        <taxon>Magnoliopsida</taxon>
        <taxon>Liliopsida</taxon>
        <taxon>Zingiberales</taxon>
        <taxon>Musaceae</taxon>
        <taxon>Musa</taxon>
    </lineage>
</organism>
<dbReference type="PANTHER" id="PTHR32194">
    <property type="entry name" value="METALLOPROTEASE TLDD"/>
    <property type="match status" value="1"/>
</dbReference>
<dbReference type="GO" id="GO:0005634">
    <property type="term" value="C:nucleus"/>
    <property type="evidence" value="ECO:0007669"/>
    <property type="project" value="UniProtKB-SubCell"/>
</dbReference>
<sequence>MQLASPYQQIFVAQNIIPQKSHEKGRGEAGEMASLRSLCPPATPKPSSAVRSTPPVVFAGRRKWAESGRRTRGVVASRLGADGSDPLLQAALRAASLRFQESLLPDPLFVDPYSGCLLSPTVSHEDLEDKCLPSLRHYRWTTKYIDDKLLALLGTMDELRQIVLLTDGMDTRPYRLSWPCSCIIFDISPQSVFNVASKKLKGTGAKIGRNCNLVHVPLESIDLQAALYKKGFSGNMPSLWAIQGLPISTLTSLKGILSLVSSSTKKGSILMGELPAFLTGTEFETKEKRHQWTDKLFMSHGFRVNVVGYNEIAKNMHLDESFDDTKNIVFSAEQLRFSDAELSFLSRMARLAADAPTKGGFSFDLCQRNEMLLKKGMHLPTFRKTGTTIVGLVFQDGVILGADTRATEGPIVADKNCEKIHYMAPNIYCCGAGTAADTEAVTDMVSSQLQLHRYATGRESRVVTALTLLKSHLFSYQGHVSAALVLGGVDVTGPHLHTVYPHGSTDTLPFATMGSGSLAAMAVFESKFREGLTKEEGIILVSEAICSGIFNDLGSGSNVDVCVITKGHTEYLRNHQLPNPRTYVSSRGYNFVKGHTVKGAVDVDIGANPSAEGGEDEGVDDTATKVVDIVDTFRLQEQPAFDKKQFVTYIKRYIKLLTPKLDEEKQELFKKHIEGATKFLLSKLKDLQFFVGESMHDDGSLVFAYYKDGATDPTFLYFACGLKEIKC</sequence>
<dbReference type="InterPro" id="IPR011323">
    <property type="entry name" value="Mss4/transl-control_tumour"/>
</dbReference>
<dbReference type="Gene3D" id="3.40.50.150">
    <property type="entry name" value="Vaccinia Virus protein VP39"/>
    <property type="match status" value="1"/>
</dbReference>
<dbReference type="InterPro" id="IPR016050">
    <property type="entry name" value="Proteasome_bsu_CS"/>
</dbReference>
<evidence type="ECO:0000256" key="14">
    <source>
        <dbReference type="ARBA" id="ARBA00023242"/>
    </source>
</evidence>
<dbReference type="GO" id="GO:0005737">
    <property type="term" value="C:cytoplasm"/>
    <property type="evidence" value="ECO:0007669"/>
    <property type="project" value="UniProtKB-SubCell"/>
</dbReference>
<evidence type="ECO:0000259" key="18">
    <source>
        <dbReference type="PROSITE" id="PS51797"/>
    </source>
</evidence>
<evidence type="ECO:0000256" key="10">
    <source>
        <dbReference type="ARBA" id="ARBA00022679"/>
    </source>
</evidence>
<keyword evidence="13" id="KW-0647">Proteasome</keyword>
<evidence type="ECO:0000256" key="6">
    <source>
        <dbReference type="ARBA" id="ARBA00012039"/>
    </source>
</evidence>
<dbReference type="GO" id="GO:0032502">
    <property type="term" value="P:developmental process"/>
    <property type="evidence" value="ECO:0007669"/>
    <property type="project" value="UniProtKB-ARBA"/>
</dbReference>
<dbReference type="InterPro" id="IPR034737">
    <property type="entry name" value="TCTP"/>
</dbReference>
<evidence type="ECO:0000256" key="17">
    <source>
        <dbReference type="PROSITE-ProRule" id="PRU01133"/>
    </source>
</evidence>
<evidence type="ECO:0000256" key="9">
    <source>
        <dbReference type="ARBA" id="ARBA00022670"/>
    </source>
</evidence>
<dbReference type="PROSITE" id="PS00854">
    <property type="entry name" value="PROTEASOME_BETA_1"/>
    <property type="match status" value="1"/>
</dbReference>
<evidence type="ECO:0000256" key="3">
    <source>
        <dbReference type="ARBA" id="ARBA00004123"/>
    </source>
</evidence>
<evidence type="ECO:0000313" key="19">
    <source>
        <dbReference type="EMBL" id="URE18828.1"/>
    </source>
</evidence>
<keyword evidence="14" id="KW-0539">Nucleus</keyword>
<accession>A0A9E7GWT2</accession>
<dbReference type="GO" id="GO:0005839">
    <property type="term" value="C:proteasome core complex"/>
    <property type="evidence" value="ECO:0007669"/>
    <property type="project" value="InterPro"/>
</dbReference>
<dbReference type="InterPro" id="IPR018103">
    <property type="entry name" value="Translation_control_tumour_CS"/>
</dbReference>
<dbReference type="CDD" id="cd03763">
    <property type="entry name" value="proteasome_beta_type_7"/>
    <property type="match status" value="1"/>
</dbReference>
<evidence type="ECO:0000256" key="15">
    <source>
        <dbReference type="ARBA" id="ARBA00026071"/>
    </source>
</evidence>
<gene>
    <name evidence="19" type="ORF">MUK42_31055</name>
</gene>
<evidence type="ECO:0000256" key="2">
    <source>
        <dbReference type="ARBA" id="ARBA00002000"/>
    </source>
</evidence>
<name>A0A9E7GWT2_9LILI</name>
<dbReference type="AlphaFoldDB" id="A0A9E7GWT2"/>
<dbReference type="FunFam" id="2.170.150.10:FF:000003">
    <property type="entry name" value="Translationally-controlled tumor protein homolog"/>
    <property type="match status" value="1"/>
</dbReference>
<keyword evidence="9" id="KW-0645">Protease</keyword>
<dbReference type="Proteomes" id="UP001055439">
    <property type="component" value="Chromosome 7"/>
</dbReference>
<dbReference type="PROSITE" id="PS51476">
    <property type="entry name" value="PROTEASOME_BETA_2"/>
    <property type="match status" value="1"/>
</dbReference>
<dbReference type="InterPro" id="IPR029063">
    <property type="entry name" value="SAM-dependent_MTases_sf"/>
</dbReference>
<dbReference type="InterPro" id="IPR018105">
    <property type="entry name" value="Translational_control_tumour_p"/>
</dbReference>
<dbReference type="InterPro" id="IPR023333">
    <property type="entry name" value="Proteasome_suB-type"/>
</dbReference>
<dbReference type="GO" id="GO:0032259">
    <property type="term" value="P:methylation"/>
    <property type="evidence" value="ECO:0007669"/>
    <property type="project" value="UniProtKB-KW"/>
</dbReference>
<dbReference type="EMBL" id="CP097509">
    <property type="protein sequence ID" value="URE18828.1"/>
    <property type="molecule type" value="Genomic_DNA"/>
</dbReference>
<comment type="similarity">
    <text evidence="17">Belongs to the TCTP family.</text>
</comment>
<evidence type="ECO:0000256" key="11">
    <source>
        <dbReference type="ARBA" id="ARBA00022698"/>
    </source>
</evidence>
<evidence type="ECO:0000256" key="7">
    <source>
        <dbReference type="ARBA" id="ARBA00022490"/>
    </source>
</evidence>
<dbReference type="InterPro" id="IPR011057">
    <property type="entry name" value="Mss4-like_sf"/>
</dbReference>
<keyword evidence="11" id="KW-0888">Threonine protease</keyword>
<dbReference type="GO" id="GO:0051603">
    <property type="term" value="P:proteolysis involved in protein catabolic process"/>
    <property type="evidence" value="ECO:0007669"/>
    <property type="project" value="InterPro"/>
</dbReference>
<feature type="domain" description="TCTP" evidence="18">
    <location>
        <begin position="557"/>
        <end position="727"/>
    </location>
</feature>
<keyword evidence="8" id="KW-0489">Methyltransferase</keyword>
<dbReference type="PANTHER" id="PTHR32194:SF4">
    <property type="entry name" value="PROTEASOME SUBUNIT BETA TYPE-7"/>
    <property type="match status" value="1"/>
</dbReference>
<reference evidence="19" key="1">
    <citation type="submission" date="2022-05" db="EMBL/GenBank/DDBJ databases">
        <title>The Musa troglodytarum L. genome provides insights into the mechanism of non-climacteric behaviour and enrichment of carotenoids.</title>
        <authorList>
            <person name="Wang J."/>
        </authorList>
    </citation>
    <scope>NUCLEOTIDE SEQUENCE</scope>
    <source>
        <tissue evidence="19">Leaf</tissue>
    </source>
</reference>
<evidence type="ECO:0000256" key="5">
    <source>
        <dbReference type="ARBA" id="ARBA00011517"/>
    </source>
</evidence>
<comment type="function">
    <text evidence="2">The proteasome is a multicatalytic proteinase complex which is characterized by its ability to cleave peptides with Arg, Phe, Tyr, Leu, and Glu adjacent to the leaving group at neutral or slightly basic pH. The proteasome has an ATP-dependent proteolytic activity.</text>
</comment>
<evidence type="ECO:0000256" key="12">
    <source>
        <dbReference type="ARBA" id="ARBA00022801"/>
    </source>
</evidence>
<dbReference type="Pfam" id="PF04072">
    <property type="entry name" value="LCM"/>
    <property type="match status" value="1"/>
</dbReference>
<comment type="catalytic activity">
    <reaction evidence="1">
        <text>Cleavage of peptide bonds with very broad specificity.</text>
        <dbReference type="EC" id="3.4.25.1"/>
    </reaction>
</comment>
<dbReference type="FunFam" id="3.60.20.10:FF:000005">
    <property type="entry name" value="Proteasome subunit beta type-2"/>
    <property type="match status" value="1"/>
</dbReference>
<dbReference type="PRINTS" id="PR01653">
    <property type="entry name" value="TCTPROTEIN"/>
</dbReference>
<dbReference type="Gene3D" id="2.170.150.10">
    <property type="entry name" value="Metal Binding Protein, Guanine Nucleotide Exchange Factor, Chain A"/>
    <property type="match status" value="1"/>
</dbReference>
<dbReference type="InterPro" id="IPR001353">
    <property type="entry name" value="Proteasome_sua/b"/>
</dbReference>
<evidence type="ECO:0000313" key="20">
    <source>
        <dbReference type="Proteomes" id="UP001055439"/>
    </source>
</evidence>
<evidence type="ECO:0000256" key="8">
    <source>
        <dbReference type="ARBA" id="ARBA00022603"/>
    </source>
</evidence>
<proteinExistence type="inferred from homology"/>
<dbReference type="InterPro" id="IPR007213">
    <property type="entry name" value="Ppm1/Ppm2/Tcmp"/>
</dbReference>
<keyword evidence="12" id="KW-0378">Hydrolase</keyword>
<dbReference type="InterPro" id="IPR029055">
    <property type="entry name" value="Ntn_hydrolases_N"/>
</dbReference>
<dbReference type="Pfam" id="PF00838">
    <property type="entry name" value="TCTP"/>
    <property type="match status" value="1"/>
</dbReference>
<comment type="subcellular location">
    <subcellularLocation>
        <location evidence="4">Cytoplasm</location>
    </subcellularLocation>
    <subcellularLocation>
        <location evidence="3">Nucleus</location>
    </subcellularLocation>
</comment>
<dbReference type="GO" id="GO:0008168">
    <property type="term" value="F:methyltransferase activity"/>
    <property type="evidence" value="ECO:0007669"/>
    <property type="project" value="UniProtKB-KW"/>
</dbReference>
<keyword evidence="7" id="KW-0963">Cytoplasm</keyword>
<dbReference type="Pfam" id="PF00227">
    <property type="entry name" value="Proteasome"/>
    <property type="match status" value="1"/>
</dbReference>